<evidence type="ECO:0000256" key="1">
    <source>
        <dbReference type="SAM" id="MobiDB-lite"/>
    </source>
</evidence>
<dbReference type="AlphaFoldDB" id="A0A7J7IIR7"/>
<sequence length="97" mass="10490">MCLVTRFKMRDGHYEVGPGAFFDWLREGCPKREECAPTPTRTPRSSTVGSAGVPGRDSIEDMRAYLDMNVPHHGKGGAPAAVETEDSHTEGKAATAQ</sequence>
<evidence type="ECO:0000313" key="3">
    <source>
        <dbReference type="Proteomes" id="UP000530660"/>
    </source>
</evidence>
<feature type="region of interest" description="Disordered" evidence="1">
    <location>
        <begin position="69"/>
        <end position="97"/>
    </location>
</feature>
<reference evidence="2 3" key="1">
    <citation type="journal article" date="2020" name="J. Phycol.">
        <title>Comparative genome analysis reveals Cyanidiococcus gen. nov., a new extremophilic red algal genus sister to Cyanidioschyzon (Cyanidioschyzonaceae, Rhodophyta).</title>
        <authorList>
            <person name="Liu S.-L."/>
            <person name="Chiang Y.-R."/>
            <person name="Yoon H.S."/>
            <person name="Fu H.-Y."/>
        </authorList>
    </citation>
    <scope>NUCLEOTIDE SEQUENCE [LARGE SCALE GENOMIC DNA]</scope>
    <source>
        <strain evidence="2 3">THAL066</strain>
    </source>
</reference>
<evidence type="ECO:0000313" key="2">
    <source>
        <dbReference type="EMBL" id="KAF6003006.1"/>
    </source>
</evidence>
<feature type="compositionally biased region" description="Low complexity" evidence="1">
    <location>
        <begin position="37"/>
        <end position="47"/>
    </location>
</feature>
<gene>
    <name evidence="2" type="ORF">F1559_002446</name>
</gene>
<organism evidence="2 3">
    <name type="scientific">Cyanidiococcus yangmingshanensis</name>
    <dbReference type="NCBI Taxonomy" id="2690220"/>
    <lineage>
        <taxon>Eukaryota</taxon>
        <taxon>Rhodophyta</taxon>
        <taxon>Bangiophyceae</taxon>
        <taxon>Cyanidiales</taxon>
        <taxon>Cyanidiaceae</taxon>
        <taxon>Cyanidiococcus</taxon>
    </lineage>
</organism>
<name>A0A7J7IIR7_9RHOD</name>
<feature type="region of interest" description="Disordered" evidence="1">
    <location>
        <begin position="34"/>
        <end position="57"/>
    </location>
</feature>
<comment type="caution">
    <text evidence="2">The sequence shown here is derived from an EMBL/GenBank/DDBJ whole genome shotgun (WGS) entry which is preliminary data.</text>
</comment>
<keyword evidence="3" id="KW-1185">Reference proteome</keyword>
<dbReference type="EMBL" id="VWRR01000008">
    <property type="protein sequence ID" value="KAF6003006.1"/>
    <property type="molecule type" value="Genomic_DNA"/>
</dbReference>
<dbReference type="OrthoDB" id="10313727at2759"/>
<dbReference type="Proteomes" id="UP000530660">
    <property type="component" value="Unassembled WGS sequence"/>
</dbReference>
<protein>
    <submittedName>
        <fullName evidence="2">Uncharacterized protein</fullName>
    </submittedName>
</protein>
<accession>A0A7J7IIR7</accession>
<proteinExistence type="predicted"/>